<dbReference type="RefSeq" id="WP_167186749.1">
    <property type="nucleotide sequence ID" value="NZ_JAASQL010000001.1"/>
</dbReference>
<keyword evidence="1" id="KW-0547">Nucleotide-binding</keyword>
<accession>A0ABX0UDK8</accession>
<evidence type="ECO:0000313" key="6">
    <source>
        <dbReference type="Proteomes" id="UP000745859"/>
    </source>
</evidence>
<evidence type="ECO:0000256" key="3">
    <source>
        <dbReference type="ARBA" id="ARBA00022840"/>
    </source>
</evidence>
<dbReference type="InterPro" id="IPR052708">
    <property type="entry name" value="PxpC"/>
</dbReference>
<keyword evidence="6" id="KW-1185">Reference proteome</keyword>
<dbReference type="Pfam" id="PF02626">
    <property type="entry name" value="CT_A_B"/>
    <property type="match status" value="1"/>
</dbReference>
<dbReference type="EMBL" id="JAASQL010000001">
    <property type="protein sequence ID" value="NIJ45256.1"/>
    <property type="molecule type" value="Genomic_DNA"/>
</dbReference>
<dbReference type="InterPro" id="IPR003778">
    <property type="entry name" value="CT_A_B"/>
</dbReference>
<evidence type="ECO:0000259" key="4">
    <source>
        <dbReference type="SMART" id="SM00797"/>
    </source>
</evidence>
<keyword evidence="2" id="KW-0378">Hydrolase</keyword>
<sequence length="285" mass="30534">MQIEIISLGLSATLQDGGRTQFLDKGIPRAGFMDIDAAHLANILLNRDPNAVLIEMMLLGIKFKVNKAVSIAITGANMHPKVNGEQVAINKVIQVPKDGIVSLSGASSGMYGYLSFSGDINVESVFESKSTYLTAAIGGLNGKALKKGDLLSVINTNSVSSNAKIKATTYKNTIQIECLKGPEWHQFKKETQDQLLNTTYTVSKNSNRIGIRLEGTPIKMPSVDEIISSGIVKGTVQITKAGNPIVMMADAPTTGGYMRLVNLTEKAINQLAQLPIGGKVQFVLK</sequence>
<dbReference type="Gene3D" id="2.40.100.10">
    <property type="entry name" value="Cyclophilin-like"/>
    <property type="match status" value="1"/>
</dbReference>
<gene>
    <name evidence="5" type="ORF">FHR24_001695</name>
</gene>
<dbReference type="NCBIfam" id="TIGR00724">
    <property type="entry name" value="urea_amlyse_rel"/>
    <property type="match status" value="1"/>
</dbReference>
<dbReference type="SMART" id="SM00797">
    <property type="entry name" value="AHS2"/>
    <property type="match status" value="1"/>
</dbReference>
<evidence type="ECO:0000256" key="1">
    <source>
        <dbReference type="ARBA" id="ARBA00022741"/>
    </source>
</evidence>
<name>A0ABX0UDK8_9FLAO</name>
<feature type="domain" description="Carboxyltransferase" evidence="4">
    <location>
        <begin position="24"/>
        <end position="285"/>
    </location>
</feature>
<keyword evidence="3" id="KW-0067">ATP-binding</keyword>
<dbReference type="PANTHER" id="PTHR43309:SF5">
    <property type="entry name" value="5-OXOPROLINASE SUBUNIT C"/>
    <property type="match status" value="1"/>
</dbReference>
<reference evidence="5 6" key="1">
    <citation type="submission" date="2020-03" db="EMBL/GenBank/DDBJ databases">
        <title>Genomic Encyclopedia of Type Strains, Phase IV (KMG-IV): sequencing the most valuable type-strain genomes for metagenomic binning, comparative biology and taxonomic classification.</title>
        <authorList>
            <person name="Goeker M."/>
        </authorList>
    </citation>
    <scope>NUCLEOTIDE SEQUENCE [LARGE SCALE GENOMIC DNA]</scope>
    <source>
        <strain evidence="5 6">DSM 101599</strain>
    </source>
</reference>
<dbReference type="SUPFAM" id="SSF50891">
    <property type="entry name" value="Cyclophilin-like"/>
    <property type="match status" value="1"/>
</dbReference>
<dbReference type="InterPro" id="IPR029000">
    <property type="entry name" value="Cyclophilin-like_dom_sf"/>
</dbReference>
<dbReference type="Proteomes" id="UP000745859">
    <property type="component" value="Unassembled WGS sequence"/>
</dbReference>
<proteinExistence type="predicted"/>
<evidence type="ECO:0000256" key="2">
    <source>
        <dbReference type="ARBA" id="ARBA00022801"/>
    </source>
</evidence>
<organism evidence="5 6">
    <name type="scientific">Wenyingzhuangia heitensis</name>
    <dbReference type="NCBI Taxonomy" id="1487859"/>
    <lineage>
        <taxon>Bacteria</taxon>
        <taxon>Pseudomonadati</taxon>
        <taxon>Bacteroidota</taxon>
        <taxon>Flavobacteriia</taxon>
        <taxon>Flavobacteriales</taxon>
        <taxon>Flavobacteriaceae</taxon>
        <taxon>Wenyingzhuangia</taxon>
    </lineage>
</organism>
<comment type="caution">
    <text evidence="5">The sequence shown here is derived from an EMBL/GenBank/DDBJ whole genome shotgun (WGS) entry which is preliminary data.</text>
</comment>
<protein>
    <submittedName>
        <fullName evidence="5">Antagonist of KipI</fullName>
    </submittedName>
</protein>
<evidence type="ECO:0000313" key="5">
    <source>
        <dbReference type="EMBL" id="NIJ45256.1"/>
    </source>
</evidence>
<dbReference type="PANTHER" id="PTHR43309">
    <property type="entry name" value="5-OXOPROLINASE SUBUNIT C"/>
    <property type="match status" value="1"/>
</dbReference>